<feature type="domain" description="DUF4283" evidence="2">
    <location>
        <begin position="61"/>
        <end position="138"/>
    </location>
</feature>
<dbReference type="EMBL" id="JADFTS010000007">
    <property type="protein sequence ID" value="KAF9597102.1"/>
    <property type="molecule type" value="Genomic_DNA"/>
</dbReference>
<accession>A0A835HEX4</accession>
<organism evidence="3 4">
    <name type="scientific">Coptis chinensis</name>
    <dbReference type="NCBI Taxonomy" id="261450"/>
    <lineage>
        <taxon>Eukaryota</taxon>
        <taxon>Viridiplantae</taxon>
        <taxon>Streptophyta</taxon>
        <taxon>Embryophyta</taxon>
        <taxon>Tracheophyta</taxon>
        <taxon>Spermatophyta</taxon>
        <taxon>Magnoliopsida</taxon>
        <taxon>Ranunculales</taxon>
        <taxon>Ranunculaceae</taxon>
        <taxon>Coptidoideae</taxon>
        <taxon>Coptis</taxon>
    </lineage>
</organism>
<dbReference type="PANTHER" id="PTHR31286:SF180">
    <property type="entry name" value="OS10G0362600 PROTEIN"/>
    <property type="match status" value="1"/>
</dbReference>
<evidence type="ECO:0000313" key="3">
    <source>
        <dbReference type="EMBL" id="KAF9597102.1"/>
    </source>
</evidence>
<dbReference type="InterPro" id="IPR025558">
    <property type="entry name" value="DUF4283"/>
</dbReference>
<dbReference type="InterPro" id="IPR040256">
    <property type="entry name" value="At4g02000-like"/>
</dbReference>
<evidence type="ECO:0000313" key="4">
    <source>
        <dbReference type="Proteomes" id="UP000631114"/>
    </source>
</evidence>
<protein>
    <recommendedName>
        <fullName evidence="2">DUF4283 domain-containing protein</fullName>
    </recommendedName>
</protein>
<evidence type="ECO:0000259" key="2">
    <source>
        <dbReference type="Pfam" id="PF14111"/>
    </source>
</evidence>
<feature type="compositionally biased region" description="Polar residues" evidence="1">
    <location>
        <begin position="299"/>
        <end position="313"/>
    </location>
</feature>
<feature type="region of interest" description="Disordered" evidence="1">
    <location>
        <begin position="264"/>
        <end position="313"/>
    </location>
</feature>
<dbReference type="Pfam" id="PF14111">
    <property type="entry name" value="DUF4283"/>
    <property type="match status" value="1"/>
</dbReference>
<comment type="caution">
    <text evidence="3">The sequence shown here is derived from an EMBL/GenBank/DDBJ whole genome shotgun (WGS) entry which is preliminary data.</text>
</comment>
<name>A0A835HEX4_9MAGN</name>
<dbReference type="PANTHER" id="PTHR31286">
    <property type="entry name" value="GLYCINE-RICH CELL WALL STRUCTURAL PROTEIN 1.8-LIKE"/>
    <property type="match status" value="1"/>
</dbReference>
<keyword evidence="4" id="KW-1185">Reference proteome</keyword>
<sequence>MVTSFAPPQSSSSPQPFHWSSLFQNDKSILATLNSVLEPCTPSFEEGAAVVPQDVIAVGIAEWEDMLIGYFLDKRMSFPFVKNVLEKTSKLKGSMDITIDRDLFYICFTASEDKQVVLKGGPIFIAGKIFVVMPWSPEAENQRNNVTTVPIWAKLSKVSKELWTKKGLSFLASLVGVLSIRGKHVFVDVEYPWKPPSCSRCCRFGHLTARCPTAPTQVWVPRTSLIREQNPSAAAPAAGLSSQNVATLSFSDPAGSDVLSTTNVAVDNRESPSSARTSARHQHDLQPPPPLLDAVVSRESPSTANTAAVASAGPSSQVDINRCYSVPAGPEDMPSTNGLVVTRVSSSSDRMPARSPTSLGEESDWNFSLSFGEFRHTFSGSQNSWVVNPAFKDTLLKCWSIPRHGNPSFMLCKKLKLFKEALKGWPKFSSTDLQNQVVAARANLEDIQMQMQKRPFDTHLF</sequence>
<proteinExistence type="predicted"/>
<gene>
    <name evidence="3" type="ORF">IFM89_015931</name>
</gene>
<reference evidence="3 4" key="1">
    <citation type="submission" date="2020-10" db="EMBL/GenBank/DDBJ databases">
        <title>The Coptis chinensis genome and diversification of protoberbering-type alkaloids.</title>
        <authorList>
            <person name="Wang B."/>
            <person name="Shu S."/>
            <person name="Song C."/>
            <person name="Liu Y."/>
        </authorList>
    </citation>
    <scope>NUCLEOTIDE SEQUENCE [LARGE SCALE GENOMIC DNA]</scope>
    <source>
        <strain evidence="3">HL-2020</strain>
        <tissue evidence="3">Leaf</tissue>
    </source>
</reference>
<evidence type="ECO:0000256" key="1">
    <source>
        <dbReference type="SAM" id="MobiDB-lite"/>
    </source>
</evidence>
<dbReference type="AlphaFoldDB" id="A0A835HEX4"/>
<feature type="compositionally biased region" description="Polar residues" evidence="1">
    <location>
        <begin position="264"/>
        <end position="277"/>
    </location>
</feature>
<dbReference type="Proteomes" id="UP000631114">
    <property type="component" value="Unassembled WGS sequence"/>
</dbReference>